<dbReference type="EMBL" id="CAJVPW010033670">
    <property type="protein sequence ID" value="CAG8731695.1"/>
    <property type="molecule type" value="Genomic_DNA"/>
</dbReference>
<accession>A0ACA9Q2G8</accession>
<comment type="caution">
    <text evidence="1">The sequence shown here is derived from an EMBL/GenBank/DDBJ whole genome shotgun (WGS) entry which is preliminary data.</text>
</comment>
<organism evidence="1 2">
    <name type="scientific">Cetraspora pellucida</name>
    <dbReference type="NCBI Taxonomy" id="1433469"/>
    <lineage>
        <taxon>Eukaryota</taxon>
        <taxon>Fungi</taxon>
        <taxon>Fungi incertae sedis</taxon>
        <taxon>Mucoromycota</taxon>
        <taxon>Glomeromycotina</taxon>
        <taxon>Glomeromycetes</taxon>
        <taxon>Diversisporales</taxon>
        <taxon>Gigasporaceae</taxon>
        <taxon>Cetraspora</taxon>
    </lineage>
</organism>
<keyword evidence="2" id="KW-1185">Reference proteome</keyword>
<gene>
    <name evidence="1" type="ORF">SPELUC_LOCUS13156</name>
</gene>
<name>A0ACA9Q2G8_9GLOM</name>
<proteinExistence type="predicted"/>
<protein>
    <submittedName>
        <fullName evidence="1">6573_t:CDS:1</fullName>
    </submittedName>
</protein>
<evidence type="ECO:0000313" key="2">
    <source>
        <dbReference type="Proteomes" id="UP000789366"/>
    </source>
</evidence>
<evidence type="ECO:0000313" key="1">
    <source>
        <dbReference type="EMBL" id="CAG8731695.1"/>
    </source>
</evidence>
<sequence length="161" mass="18098">DPFKVTPILDNDIRTSNSSHESCLHLEPEKLSRIPSNTSTVTTNTGKLRRRKINVEATDRISITPNIINATVEPGFVAEQNGPFHENPTAVIHLSSSPTLISRLPYIIMVIYSYIFEGISWWKLLKLDIMVITCLTPCSPYLPSPWALYPILIFAIFDLSS</sequence>
<reference evidence="1" key="1">
    <citation type="submission" date="2021-06" db="EMBL/GenBank/DDBJ databases">
        <authorList>
            <person name="Kallberg Y."/>
            <person name="Tangrot J."/>
            <person name="Rosling A."/>
        </authorList>
    </citation>
    <scope>NUCLEOTIDE SEQUENCE</scope>
    <source>
        <strain evidence="1">28 12/20/2015</strain>
    </source>
</reference>
<feature type="non-terminal residue" evidence="1">
    <location>
        <position position="161"/>
    </location>
</feature>
<dbReference type="Proteomes" id="UP000789366">
    <property type="component" value="Unassembled WGS sequence"/>
</dbReference>
<feature type="non-terminal residue" evidence="1">
    <location>
        <position position="1"/>
    </location>
</feature>